<name>A0ABW6A4D5_9BACT</name>
<evidence type="ECO:0000313" key="1">
    <source>
        <dbReference type="EMBL" id="MFD2919471.1"/>
    </source>
</evidence>
<keyword evidence="2" id="KW-1185">Reference proteome</keyword>
<dbReference type="Proteomes" id="UP001597511">
    <property type="component" value="Unassembled WGS sequence"/>
</dbReference>
<dbReference type="SUPFAM" id="SSF53474">
    <property type="entry name" value="alpha/beta-Hydrolases"/>
    <property type="match status" value="1"/>
</dbReference>
<keyword evidence="1" id="KW-0378">Hydrolase</keyword>
<sequence>MSNIVYCIGGLGTDEKIFSNLVLPGWELKHLPWLIPNEKETLEEYAARMIAPVTEENPILIGVSFGGMMSIEIARLRPVKKIILISSIKTHLERPKWMGISGKLRLHKITPSKPNKFSENLANKRLGVTNEKERDFANAYRRNVDKDYLSWSINQIVTWKNHWQPENIVHIHGDKDQVFPIKKIKATHIVKDGTHMMVMNRAQEVSDYILASLV</sequence>
<reference evidence="2" key="1">
    <citation type="journal article" date="2019" name="Int. J. Syst. Evol. Microbiol.">
        <title>The Global Catalogue of Microorganisms (GCM) 10K type strain sequencing project: providing services to taxonomists for standard genome sequencing and annotation.</title>
        <authorList>
            <consortium name="The Broad Institute Genomics Platform"/>
            <consortium name="The Broad Institute Genome Sequencing Center for Infectious Disease"/>
            <person name="Wu L."/>
            <person name="Ma J."/>
        </authorList>
    </citation>
    <scope>NUCLEOTIDE SEQUENCE [LARGE SCALE GENOMIC DNA]</scope>
    <source>
        <strain evidence="2">KCTC 23299</strain>
    </source>
</reference>
<protein>
    <submittedName>
        <fullName evidence="1">Alpha/beta fold hydrolase</fullName>
    </submittedName>
</protein>
<dbReference type="GO" id="GO:0016787">
    <property type="term" value="F:hydrolase activity"/>
    <property type="evidence" value="ECO:0007669"/>
    <property type="project" value="UniProtKB-KW"/>
</dbReference>
<dbReference type="EMBL" id="JBHUOZ010000001">
    <property type="protein sequence ID" value="MFD2919471.1"/>
    <property type="molecule type" value="Genomic_DNA"/>
</dbReference>
<gene>
    <name evidence="1" type="ORF">ACFS6H_07135</name>
</gene>
<organism evidence="1 2">
    <name type="scientific">Terrimonas rubra</name>
    <dbReference type="NCBI Taxonomy" id="1035890"/>
    <lineage>
        <taxon>Bacteria</taxon>
        <taxon>Pseudomonadati</taxon>
        <taxon>Bacteroidota</taxon>
        <taxon>Chitinophagia</taxon>
        <taxon>Chitinophagales</taxon>
        <taxon>Chitinophagaceae</taxon>
        <taxon>Terrimonas</taxon>
    </lineage>
</organism>
<dbReference type="RefSeq" id="WP_386096690.1">
    <property type="nucleotide sequence ID" value="NZ_JBHUOZ010000001.1"/>
</dbReference>
<dbReference type="InterPro" id="IPR029058">
    <property type="entry name" value="AB_hydrolase_fold"/>
</dbReference>
<evidence type="ECO:0000313" key="2">
    <source>
        <dbReference type="Proteomes" id="UP001597511"/>
    </source>
</evidence>
<comment type="caution">
    <text evidence="1">The sequence shown here is derived from an EMBL/GenBank/DDBJ whole genome shotgun (WGS) entry which is preliminary data.</text>
</comment>
<dbReference type="Gene3D" id="3.40.50.1820">
    <property type="entry name" value="alpha/beta hydrolase"/>
    <property type="match status" value="1"/>
</dbReference>
<accession>A0ABW6A4D5</accession>
<proteinExistence type="predicted"/>